<dbReference type="Proteomes" id="UP000229081">
    <property type="component" value="Chromosome"/>
</dbReference>
<protein>
    <submittedName>
        <fullName evidence="11">Adenosylmethionine decarboxylase</fullName>
    </submittedName>
</protein>
<proteinExistence type="predicted"/>
<evidence type="ECO:0000256" key="5">
    <source>
        <dbReference type="ARBA" id="ARBA00023066"/>
    </source>
</evidence>
<keyword evidence="8" id="KW-0456">Lyase</keyword>
<keyword evidence="6" id="KW-0620">Polyamine biosynthesis</keyword>
<evidence type="ECO:0000256" key="10">
    <source>
        <dbReference type="ARBA" id="ARBA00023317"/>
    </source>
</evidence>
<dbReference type="GO" id="GO:0005829">
    <property type="term" value="C:cytosol"/>
    <property type="evidence" value="ECO:0007669"/>
    <property type="project" value="TreeGrafter"/>
</dbReference>
<evidence type="ECO:0000256" key="2">
    <source>
        <dbReference type="ARBA" id="ARBA00022691"/>
    </source>
</evidence>
<evidence type="ECO:0000313" key="11">
    <source>
        <dbReference type="EMBL" id="ATY30710.1"/>
    </source>
</evidence>
<evidence type="ECO:0000256" key="8">
    <source>
        <dbReference type="ARBA" id="ARBA00023239"/>
    </source>
</evidence>
<keyword evidence="3" id="KW-0210">Decarboxylase</keyword>
<dbReference type="AlphaFoldDB" id="A0A2K8MA03"/>
<keyword evidence="5" id="KW-0745">Spermidine biosynthesis</keyword>
<dbReference type="EMBL" id="CP024923">
    <property type="protein sequence ID" value="ATY30710.1"/>
    <property type="molecule type" value="Genomic_DNA"/>
</dbReference>
<dbReference type="InterPro" id="IPR042286">
    <property type="entry name" value="AdoMetDC_C"/>
</dbReference>
<evidence type="ECO:0000256" key="6">
    <source>
        <dbReference type="ARBA" id="ARBA00023115"/>
    </source>
</evidence>
<evidence type="ECO:0000313" key="12">
    <source>
        <dbReference type="Proteomes" id="UP000229081"/>
    </source>
</evidence>
<dbReference type="NCBIfam" id="TIGR03330">
    <property type="entry name" value="SAM_DCase_Bsu"/>
    <property type="match status" value="1"/>
</dbReference>
<keyword evidence="4" id="KW-0068">Autocatalytic cleavage</keyword>
<dbReference type="Gene3D" id="3.30.160.750">
    <property type="match status" value="1"/>
</dbReference>
<gene>
    <name evidence="11" type="primary">speD</name>
    <name evidence="11" type="ORF">CVN68_00830</name>
</gene>
<dbReference type="Gene3D" id="3.30.360.110">
    <property type="entry name" value="S-adenosylmethionine decarboxylase domain"/>
    <property type="match status" value="1"/>
</dbReference>
<dbReference type="InterPro" id="IPR016067">
    <property type="entry name" value="S-AdoMet_deCO2ase_core"/>
</dbReference>
<keyword evidence="7" id="KW-0865">Zymogen</keyword>
<evidence type="ECO:0000256" key="9">
    <source>
        <dbReference type="ARBA" id="ARBA00023270"/>
    </source>
</evidence>
<evidence type="ECO:0000256" key="7">
    <source>
        <dbReference type="ARBA" id="ARBA00023145"/>
    </source>
</evidence>
<dbReference type="PANTHER" id="PTHR33866:SF2">
    <property type="entry name" value="S-ADENOSYLMETHIONINE DECARBOXYLASE PROENZYME"/>
    <property type="match status" value="1"/>
</dbReference>
<dbReference type="Pfam" id="PF02675">
    <property type="entry name" value="AdoMet_dc"/>
    <property type="match status" value="1"/>
</dbReference>
<dbReference type="InterPro" id="IPR003826">
    <property type="entry name" value="AdoMetDC_fam_prok"/>
</dbReference>
<dbReference type="RefSeq" id="WP_100280524.1">
    <property type="nucleotide sequence ID" value="NZ_CP024923.1"/>
</dbReference>
<keyword evidence="12" id="KW-1185">Reference proteome</keyword>
<dbReference type="SUPFAM" id="SSF56276">
    <property type="entry name" value="S-adenosylmethionine decarboxylase"/>
    <property type="match status" value="1"/>
</dbReference>
<organism evidence="11 12">
    <name type="scientific">Sphingomonas psychrotolerans</name>
    <dbReference type="NCBI Taxonomy" id="1327635"/>
    <lineage>
        <taxon>Bacteria</taxon>
        <taxon>Pseudomonadati</taxon>
        <taxon>Pseudomonadota</taxon>
        <taxon>Alphaproteobacteria</taxon>
        <taxon>Sphingomonadales</taxon>
        <taxon>Sphingomonadaceae</taxon>
        <taxon>Sphingomonas</taxon>
    </lineage>
</organism>
<dbReference type="GO" id="GO:0008295">
    <property type="term" value="P:spermidine biosynthetic process"/>
    <property type="evidence" value="ECO:0007669"/>
    <property type="project" value="UniProtKB-KW"/>
</dbReference>
<sequence length="129" mass="13453">MTTAYDGQHLIADLHDAAHLADVAHIEACLIAAAAAAGATLLEVRLHSFGPGQGVTGVAMLAESHISIHTWPEYGSACVDLFMCGRSHDLDAALDTIVQRLAAQVTRRTLLTRSIGSGPSGDQVADPAR</sequence>
<keyword evidence="2" id="KW-0949">S-adenosyl-L-methionine</keyword>
<keyword evidence="9" id="KW-0704">Schiff base</keyword>
<evidence type="ECO:0000256" key="4">
    <source>
        <dbReference type="ARBA" id="ARBA00022813"/>
    </source>
</evidence>
<keyword evidence="10" id="KW-0670">Pyruvate</keyword>
<evidence type="ECO:0000256" key="1">
    <source>
        <dbReference type="ARBA" id="ARBA00001928"/>
    </source>
</evidence>
<evidence type="ECO:0000256" key="3">
    <source>
        <dbReference type="ARBA" id="ARBA00022793"/>
    </source>
</evidence>
<reference evidence="11 12" key="1">
    <citation type="submission" date="2017-11" db="EMBL/GenBank/DDBJ databases">
        <title>Complete genome sequence of Sphingomonas sp. Strain Cra20, a psychrotolerant potential plant growth promoting rhizobacteria.</title>
        <authorList>
            <person name="Luo Y."/>
        </authorList>
    </citation>
    <scope>NUCLEOTIDE SEQUENCE [LARGE SCALE GENOMIC DNA]</scope>
    <source>
        <strain evidence="11 12">Cra20</strain>
    </source>
</reference>
<comment type="cofactor">
    <cofactor evidence="1">
        <name>pyruvate</name>
        <dbReference type="ChEBI" id="CHEBI:15361"/>
    </cofactor>
</comment>
<dbReference type="GO" id="GO:0004014">
    <property type="term" value="F:adenosylmethionine decarboxylase activity"/>
    <property type="evidence" value="ECO:0007669"/>
    <property type="project" value="InterPro"/>
</dbReference>
<name>A0A2K8MA03_9SPHN</name>
<dbReference type="PANTHER" id="PTHR33866">
    <property type="entry name" value="S-ADENOSYLMETHIONINE DECARBOXYLASE PROENZYME"/>
    <property type="match status" value="1"/>
</dbReference>
<dbReference type="InterPro" id="IPR042284">
    <property type="entry name" value="AdoMetDC_N"/>
</dbReference>
<accession>A0A2K8MA03</accession>
<dbReference type="OrthoDB" id="9793120at2"/>
<dbReference type="KEGG" id="sphc:CVN68_00830"/>
<dbReference type="InterPro" id="IPR017716">
    <property type="entry name" value="S-AdoMet_deCOase_pro-enz"/>
</dbReference>